<feature type="domain" description="Flavin reductase like" evidence="2">
    <location>
        <begin position="12"/>
        <end position="158"/>
    </location>
</feature>
<organism evidence="3 4">
    <name type="scientific">Nocardioides daeguensis</name>
    <dbReference type="NCBI Taxonomy" id="908359"/>
    <lineage>
        <taxon>Bacteria</taxon>
        <taxon>Bacillati</taxon>
        <taxon>Actinomycetota</taxon>
        <taxon>Actinomycetes</taxon>
        <taxon>Propionibacteriales</taxon>
        <taxon>Nocardioidaceae</taxon>
        <taxon>Nocardioides</taxon>
    </lineage>
</organism>
<keyword evidence="1" id="KW-0560">Oxidoreductase</keyword>
<dbReference type="PANTHER" id="PTHR30466:SF1">
    <property type="entry name" value="FMN REDUCTASE (NADH) RUTF"/>
    <property type="match status" value="1"/>
</dbReference>
<dbReference type="Pfam" id="PF01613">
    <property type="entry name" value="Flavin_Reduct"/>
    <property type="match status" value="1"/>
</dbReference>
<sequence>MSVSREEFRSIVGAFPTGVTVVTVMDADGRAKGLTSNAFTSVSADPPLLLVCVDKSSRSLPALRQAGSFVVHFLAESASELSAVFASRSHDKFAGLAWTPSEVANGAPVLEEGVVAHAECRTYAEVDAGDHVILLGRIECGERRGGSPLMYYQRQYGAWPSPVDA</sequence>
<dbReference type="InterPro" id="IPR002563">
    <property type="entry name" value="Flavin_Rdtase-like_dom"/>
</dbReference>
<dbReference type="Proteomes" id="UP001500301">
    <property type="component" value="Unassembled WGS sequence"/>
</dbReference>
<dbReference type="SMART" id="SM00903">
    <property type="entry name" value="Flavin_Reduct"/>
    <property type="match status" value="1"/>
</dbReference>
<gene>
    <name evidence="3" type="ORF">GCM10022263_37500</name>
</gene>
<comment type="caution">
    <text evidence="3">The sequence shown here is derived from an EMBL/GenBank/DDBJ whole genome shotgun (WGS) entry which is preliminary data.</text>
</comment>
<protein>
    <recommendedName>
        <fullName evidence="2">Flavin reductase like domain-containing protein</fullName>
    </recommendedName>
</protein>
<evidence type="ECO:0000256" key="1">
    <source>
        <dbReference type="ARBA" id="ARBA00023002"/>
    </source>
</evidence>
<evidence type="ECO:0000259" key="2">
    <source>
        <dbReference type="SMART" id="SM00903"/>
    </source>
</evidence>
<reference evidence="4" key="1">
    <citation type="journal article" date="2019" name="Int. J. Syst. Evol. Microbiol.">
        <title>The Global Catalogue of Microorganisms (GCM) 10K type strain sequencing project: providing services to taxonomists for standard genome sequencing and annotation.</title>
        <authorList>
            <consortium name="The Broad Institute Genomics Platform"/>
            <consortium name="The Broad Institute Genome Sequencing Center for Infectious Disease"/>
            <person name="Wu L."/>
            <person name="Ma J."/>
        </authorList>
    </citation>
    <scope>NUCLEOTIDE SEQUENCE [LARGE SCALE GENOMIC DNA]</scope>
    <source>
        <strain evidence="4">JCM 17460</strain>
    </source>
</reference>
<dbReference type="EMBL" id="BAABBB010000021">
    <property type="protein sequence ID" value="GAA3546882.1"/>
    <property type="molecule type" value="Genomic_DNA"/>
</dbReference>
<evidence type="ECO:0000313" key="3">
    <source>
        <dbReference type="EMBL" id="GAA3546882.1"/>
    </source>
</evidence>
<name>A0ABP6W8N9_9ACTN</name>
<accession>A0ABP6W8N9</accession>
<dbReference type="InterPro" id="IPR050268">
    <property type="entry name" value="NADH-dep_flavin_reductase"/>
</dbReference>
<keyword evidence="4" id="KW-1185">Reference proteome</keyword>
<evidence type="ECO:0000313" key="4">
    <source>
        <dbReference type="Proteomes" id="UP001500301"/>
    </source>
</evidence>
<dbReference type="RefSeq" id="WP_218236941.1">
    <property type="nucleotide sequence ID" value="NZ_BAABBB010000021.1"/>
</dbReference>
<proteinExistence type="predicted"/>
<dbReference type="PANTHER" id="PTHR30466">
    <property type="entry name" value="FLAVIN REDUCTASE"/>
    <property type="match status" value="1"/>
</dbReference>